<evidence type="ECO:0000256" key="2">
    <source>
        <dbReference type="ARBA" id="ARBA00022737"/>
    </source>
</evidence>
<dbReference type="AlphaFoldDB" id="M5GG87"/>
<evidence type="ECO:0000313" key="4">
    <source>
        <dbReference type="EMBL" id="EJU05058.1"/>
    </source>
</evidence>
<dbReference type="SMART" id="SM00369">
    <property type="entry name" value="LRR_TYP"/>
    <property type="match status" value="5"/>
</dbReference>
<dbReference type="Pfam" id="PF00560">
    <property type="entry name" value="LRR_1"/>
    <property type="match status" value="2"/>
</dbReference>
<dbReference type="Proteomes" id="UP000030653">
    <property type="component" value="Unassembled WGS sequence"/>
</dbReference>
<evidence type="ECO:0000313" key="5">
    <source>
        <dbReference type="Proteomes" id="UP000030653"/>
    </source>
</evidence>
<feature type="compositionally biased region" description="Polar residues" evidence="3">
    <location>
        <begin position="412"/>
        <end position="429"/>
    </location>
</feature>
<evidence type="ECO:0000256" key="3">
    <source>
        <dbReference type="SAM" id="MobiDB-lite"/>
    </source>
</evidence>
<feature type="region of interest" description="Disordered" evidence="3">
    <location>
        <begin position="1"/>
        <end position="127"/>
    </location>
</feature>
<dbReference type="SUPFAM" id="SSF52058">
    <property type="entry name" value="L domain-like"/>
    <property type="match status" value="1"/>
</dbReference>
<feature type="region of interest" description="Disordered" evidence="3">
    <location>
        <begin position="381"/>
        <end position="430"/>
    </location>
</feature>
<dbReference type="HOGENOM" id="CLU_016742_0_0_1"/>
<accession>M5GG87</accession>
<dbReference type="OrthoDB" id="1517790at2759"/>
<dbReference type="InterPro" id="IPR032675">
    <property type="entry name" value="LRR_dom_sf"/>
</dbReference>
<organism evidence="4 5">
    <name type="scientific">Dacryopinax primogenitus (strain DJM 731)</name>
    <name type="common">Brown rot fungus</name>
    <dbReference type="NCBI Taxonomy" id="1858805"/>
    <lineage>
        <taxon>Eukaryota</taxon>
        <taxon>Fungi</taxon>
        <taxon>Dikarya</taxon>
        <taxon>Basidiomycota</taxon>
        <taxon>Agaricomycotina</taxon>
        <taxon>Dacrymycetes</taxon>
        <taxon>Dacrymycetales</taxon>
        <taxon>Dacrymycetaceae</taxon>
        <taxon>Dacryopinax</taxon>
    </lineage>
</organism>
<dbReference type="PANTHER" id="PTHR24366:SF96">
    <property type="entry name" value="LEUCINE RICH REPEAT CONTAINING 53"/>
    <property type="match status" value="1"/>
</dbReference>
<dbReference type="InterPro" id="IPR001611">
    <property type="entry name" value="Leu-rich_rpt"/>
</dbReference>
<feature type="compositionally biased region" description="Polar residues" evidence="3">
    <location>
        <begin position="38"/>
        <end position="52"/>
    </location>
</feature>
<dbReference type="GeneID" id="63687062"/>
<sequence length="758" mass="82819">MPPETPARSRIPAPTGSRIPAPASKVSATPSRLAPPGTTRTVALRTQKSASSLRPPPSPNRATSAKSPSPTPGGTRARAKTPTAGSRPKVSQPDPPSPSLEHGMSKMSVKDQIAQRRAVMRDQTTKSRVVKPMDEEWGDGSGLSGKKDEEDLLGRQSMELPCLPYALFNLHLAMEPSFPPPPPVDHTQKEVKQPAFYDCVDLVSLKARDNSIEGLQAELSYFVSLRLLDLNRNKLSKLPPTFVELINISNLDLAHNAFTSIPPELASLTALISLDMSYNPLTSLENIPKNVANLAVSHCQLTLASLRSLPAGTVQLDVSYNAFGASPLLSGVLEPFSKLNSLTAKSCDLDPNDFQGDGWWLTRLSTVELGGVVKEAWEIEAEQRGTRRRHPTSSTSQDSRSANDVERKSTKEATSTSQEESGAAQTGATESHILDPFFDASKLSLIMPSSRSRPPPPAYIPTNTLPCDVILRHGWIDDLKRLVLSGRNADPLFTLPADNVHAVFSTVEDLMMDDCGLAEISRVQVDSVQNEENTFAVIARLFPRLRSLDLSYNRLPSLQGIRQLLAQRGDAETTGVRELRLKGCGVNNVDELVNLLEDGGVTPSKTNWALRELDLSDNEITKLPPKLGLLPVDILLVDGNLFRIPARRVWEKEGERTQNLLRCAFPVADSFCPPGCTRATFANLHVACVEVALSAWAKHRRQQPPVARLRFFFSCCKHLPKRHTSSNSRPCRLILGLYLVRLLLPSLVSPGKPGSDVA</sequence>
<dbReference type="PANTHER" id="PTHR24366">
    <property type="entry name" value="IG(IMMUNOGLOBULIN) AND LRR(LEUCINE RICH REPEAT) DOMAINS"/>
    <property type="match status" value="1"/>
</dbReference>
<reference evidence="4 5" key="1">
    <citation type="journal article" date="2012" name="Science">
        <title>The Paleozoic origin of enzymatic lignin decomposition reconstructed from 31 fungal genomes.</title>
        <authorList>
            <person name="Floudas D."/>
            <person name="Binder M."/>
            <person name="Riley R."/>
            <person name="Barry K."/>
            <person name="Blanchette R.A."/>
            <person name="Henrissat B."/>
            <person name="Martinez A.T."/>
            <person name="Otillar R."/>
            <person name="Spatafora J.W."/>
            <person name="Yadav J.S."/>
            <person name="Aerts A."/>
            <person name="Benoit I."/>
            <person name="Boyd A."/>
            <person name="Carlson A."/>
            <person name="Copeland A."/>
            <person name="Coutinho P.M."/>
            <person name="de Vries R.P."/>
            <person name="Ferreira P."/>
            <person name="Findley K."/>
            <person name="Foster B."/>
            <person name="Gaskell J."/>
            <person name="Glotzer D."/>
            <person name="Gorecki P."/>
            <person name="Heitman J."/>
            <person name="Hesse C."/>
            <person name="Hori C."/>
            <person name="Igarashi K."/>
            <person name="Jurgens J.A."/>
            <person name="Kallen N."/>
            <person name="Kersten P."/>
            <person name="Kohler A."/>
            <person name="Kuees U."/>
            <person name="Kumar T.K.A."/>
            <person name="Kuo A."/>
            <person name="LaButti K."/>
            <person name="Larrondo L.F."/>
            <person name="Lindquist E."/>
            <person name="Ling A."/>
            <person name="Lombard V."/>
            <person name="Lucas S."/>
            <person name="Lundell T."/>
            <person name="Martin R."/>
            <person name="McLaughlin D.J."/>
            <person name="Morgenstern I."/>
            <person name="Morin E."/>
            <person name="Murat C."/>
            <person name="Nagy L.G."/>
            <person name="Nolan M."/>
            <person name="Ohm R.A."/>
            <person name="Patyshakuliyeva A."/>
            <person name="Rokas A."/>
            <person name="Ruiz-Duenas F.J."/>
            <person name="Sabat G."/>
            <person name="Salamov A."/>
            <person name="Samejima M."/>
            <person name="Schmutz J."/>
            <person name="Slot J.C."/>
            <person name="St John F."/>
            <person name="Stenlid J."/>
            <person name="Sun H."/>
            <person name="Sun S."/>
            <person name="Syed K."/>
            <person name="Tsang A."/>
            <person name="Wiebenga A."/>
            <person name="Young D."/>
            <person name="Pisabarro A."/>
            <person name="Eastwood D.C."/>
            <person name="Martin F."/>
            <person name="Cullen D."/>
            <person name="Grigoriev I.V."/>
            <person name="Hibbett D.S."/>
        </authorList>
    </citation>
    <scope>NUCLEOTIDE SEQUENCE [LARGE SCALE GENOMIC DNA]</scope>
    <source>
        <strain evidence="4 5">DJM-731 SS1</strain>
    </source>
</reference>
<dbReference type="EMBL" id="JH795857">
    <property type="protein sequence ID" value="EJU05058.1"/>
    <property type="molecule type" value="Genomic_DNA"/>
</dbReference>
<evidence type="ECO:0000256" key="1">
    <source>
        <dbReference type="ARBA" id="ARBA00022614"/>
    </source>
</evidence>
<dbReference type="InterPro" id="IPR003591">
    <property type="entry name" value="Leu-rich_rpt_typical-subtyp"/>
</dbReference>
<proteinExistence type="predicted"/>
<keyword evidence="1" id="KW-0433">Leucine-rich repeat</keyword>
<dbReference type="RefSeq" id="XP_040631952.1">
    <property type="nucleotide sequence ID" value="XM_040772000.1"/>
</dbReference>
<gene>
    <name evidence="4" type="ORF">DACRYDRAFT_20604</name>
</gene>
<keyword evidence="2" id="KW-0677">Repeat</keyword>
<feature type="compositionally biased region" description="Basic and acidic residues" evidence="3">
    <location>
        <begin position="401"/>
        <end position="411"/>
    </location>
</feature>
<protein>
    <submittedName>
        <fullName evidence="4">L domain-like protein</fullName>
    </submittedName>
</protein>
<dbReference type="SMART" id="SM00365">
    <property type="entry name" value="LRR_SD22"/>
    <property type="match status" value="3"/>
</dbReference>
<dbReference type="PROSITE" id="PS51450">
    <property type="entry name" value="LRR"/>
    <property type="match status" value="4"/>
</dbReference>
<dbReference type="Gene3D" id="3.80.10.10">
    <property type="entry name" value="Ribonuclease Inhibitor"/>
    <property type="match status" value="2"/>
</dbReference>
<name>M5GG87_DACPD</name>
<keyword evidence="5" id="KW-1185">Reference proteome</keyword>
<dbReference type="STRING" id="1858805.M5GG87"/>